<dbReference type="InterPro" id="IPR010131">
    <property type="entry name" value="MdtP/NodT-like"/>
</dbReference>
<gene>
    <name evidence="3" type="ORF">EYC82_17685</name>
</gene>
<evidence type="ECO:0000256" key="1">
    <source>
        <dbReference type="ARBA" id="ARBA00007613"/>
    </source>
</evidence>
<comment type="caution">
    <text evidence="3">The sequence shown here is derived from an EMBL/GenBank/DDBJ whole genome shotgun (WGS) entry which is preliminary data.</text>
</comment>
<comment type="subcellular location">
    <subcellularLocation>
        <location evidence="2">Cell outer membrane</location>
        <topology evidence="2">Lipid-anchor</topology>
    </subcellularLocation>
</comment>
<dbReference type="Pfam" id="PF02321">
    <property type="entry name" value="OEP"/>
    <property type="match status" value="2"/>
</dbReference>
<reference evidence="3" key="1">
    <citation type="submission" date="2019-02" db="EMBL/GenBank/DDBJ databases">
        <authorList>
            <person name="Li S.-H."/>
        </authorList>
    </citation>
    <scope>NUCLEOTIDE SEQUENCE</scope>
    <source>
        <strain evidence="3">IMCC11814</strain>
    </source>
</reference>
<dbReference type="Gene3D" id="2.20.200.10">
    <property type="entry name" value="Outer membrane efflux proteins (OEP)"/>
    <property type="match status" value="1"/>
</dbReference>
<dbReference type="PROSITE" id="PS51257">
    <property type="entry name" value="PROKAR_LIPOPROTEIN"/>
    <property type="match status" value="1"/>
</dbReference>
<keyword evidence="2" id="KW-0564">Palmitate</keyword>
<dbReference type="PANTHER" id="PTHR30203">
    <property type="entry name" value="OUTER MEMBRANE CATION EFFLUX PROTEIN"/>
    <property type="match status" value="1"/>
</dbReference>
<name>A0ABT3TAV3_9GAMM</name>
<evidence type="ECO:0000256" key="2">
    <source>
        <dbReference type="RuleBase" id="RU362097"/>
    </source>
</evidence>
<keyword evidence="2" id="KW-0449">Lipoprotein</keyword>
<comment type="similarity">
    <text evidence="1 2">Belongs to the outer membrane factor (OMF) (TC 1.B.17) family.</text>
</comment>
<dbReference type="PANTHER" id="PTHR30203:SF30">
    <property type="entry name" value="OUTER MEMBRANE PROTEIN-RELATED"/>
    <property type="match status" value="1"/>
</dbReference>
<proteinExistence type="inferred from homology"/>
<organism evidence="3 4">
    <name type="scientific">Candidatus Marimicrobium litorale</name>
    <dbReference type="NCBI Taxonomy" id="2518991"/>
    <lineage>
        <taxon>Bacteria</taxon>
        <taxon>Pseudomonadati</taxon>
        <taxon>Pseudomonadota</taxon>
        <taxon>Gammaproteobacteria</taxon>
        <taxon>Cellvibrionales</taxon>
        <taxon>Halieaceae</taxon>
        <taxon>Marimicrobium</taxon>
    </lineage>
</organism>
<dbReference type="InterPro" id="IPR003423">
    <property type="entry name" value="OMP_efflux"/>
</dbReference>
<dbReference type="EMBL" id="SHNO01000003">
    <property type="protein sequence ID" value="MCX2979174.1"/>
    <property type="molecule type" value="Genomic_DNA"/>
</dbReference>
<keyword evidence="2" id="KW-0472">Membrane</keyword>
<dbReference type="Proteomes" id="UP001143304">
    <property type="component" value="Unassembled WGS sequence"/>
</dbReference>
<dbReference type="RefSeq" id="WP_279250965.1">
    <property type="nucleotide sequence ID" value="NZ_SHNO01000003.1"/>
</dbReference>
<keyword evidence="2" id="KW-1134">Transmembrane beta strand</keyword>
<dbReference type="SUPFAM" id="SSF56954">
    <property type="entry name" value="Outer membrane efflux proteins (OEP)"/>
    <property type="match status" value="1"/>
</dbReference>
<evidence type="ECO:0000313" key="3">
    <source>
        <dbReference type="EMBL" id="MCX2979174.1"/>
    </source>
</evidence>
<evidence type="ECO:0000313" key="4">
    <source>
        <dbReference type="Proteomes" id="UP001143304"/>
    </source>
</evidence>
<accession>A0ABT3TAV3</accession>
<keyword evidence="4" id="KW-1185">Reference proteome</keyword>
<protein>
    <submittedName>
        <fullName evidence="3">Efflux transporter outer membrane subunit</fullName>
    </submittedName>
</protein>
<sequence>MWRLPAFLLLATLSGGCTLTPDYERPELDVPETFGPEDPSGESIANMEWWNLFQDEQLQLLISSALEENKDLGVALSRIEEARLNVIAVRANQFPFLNMSGLLGRDRLSRELVPGARSNDRFLISGDLSYQIDLWGEFQRATEASRADLLATESAYRNITITLVSDVASNYLLLRDLDARLAVSENTMQTRLQSLGIIRARFEQGTVSELDVHQAQIEVFVAEAAIASFERQVIQTQNTLRILLGRNPGAVTRGAALDSQIFPPVIPAGLPSALLQRRPDVVSAEAKLEAATARVGVAEALRYPSISLTGRFGAESTDLSDLNSGDAETWNIGANILAPIFNSGLLKAQAEAARQRAEQALLIYEATLQESFREVEDSLVAVRTYRDEHAAQSRRAHSATQAAKLSRARYNGGVVDYLEVLDTERTLFNAELDKSQSLQRYYTAIVRLYAALGGGWSVES</sequence>
<dbReference type="Gene3D" id="1.20.1600.10">
    <property type="entry name" value="Outer membrane efflux proteins (OEP)"/>
    <property type="match status" value="1"/>
</dbReference>
<dbReference type="NCBIfam" id="TIGR01845">
    <property type="entry name" value="outer_NodT"/>
    <property type="match status" value="1"/>
</dbReference>
<keyword evidence="2" id="KW-0812">Transmembrane</keyword>